<evidence type="ECO:0000313" key="2">
    <source>
        <dbReference type="EMBL" id="EQC25278.1"/>
    </source>
</evidence>
<keyword evidence="1" id="KW-0812">Transmembrane</keyword>
<keyword evidence="3" id="KW-1185">Reference proteome</keyword>
<keyword evidence="1" id="KW-1133">Transmembrane helix</keyword>
<feature type="transmembrane region" description="Helical" evidence="1">
    <location>
        <begin position="247"/>
        <end position="269"/>
    </location>
</feature>
<sequence length="567" mass="61153">MCRTTLTPSLCLDALSSASSLLASMPIPPEMLSMQRDALDAVRAMNVSLVQFAATPNSSHIALDHVPLLDWLFFGHHILFKWAAGLREVLSIEGDVGSVTVISNAYAGQPYITSNASFETATTAILYLVQVTTGLLLFVGLLTILYVLFFARGHVHGLNLFRFNRLVGAVWIGRPLVVLRGISALLLLSSAQVSLEATLLGTTLAPNPRSIGHAMLVAGEATWVTYVVNEVLIVLLPREVTAHYSPWSACVVWLSLLVLDMTAPVPLTITLDRQCVGNDMDYGLLCASGVISVGSYDRLLTLLGIHVGVVVITVVASLMWCRRRPVDSGAEPSLHFSSATALFAMPMALNPSGATFDLVTCVLCGLVPVWFKSESYVFNLTLWHFVADNTMTQRARRRKDFSPTTISAHIINVATTDKVTGPSVQATAVAVARCRLTSKHWGRIKACFAFCHAVFATVSSVLYFEVSQVDLANDYYWANFNVTGAHAFFANWLNEQLVLGLSTAALALDAPSITLPGAFAAPSAAVSAPNNFGAMLQHTQLTTLEISIAGLRASDACMAPWIFSPYC</sequence>
<protein>
    <recommendedName>
        <fullName evidence="4">Transmembrane protein</fullName>
    </recommendedName>
</protein>
<dbReference type="EMBL" id="JH767287">
    <property type="protein sequence ID" value="EQC25278.1"/>
    <property type="molecule type" value="Genomic_DNA"/>
</dbReference>
<feature type="transmembrane region" description="Helical" evidence="1">
    <location>
        <begin position="299"/>
        <end position="321"/>
    </location>
</feature>
<dbReference type="RefSeq" id="XP_008621276.1">
    <property type="nucleotide sequence ID" value="XM_008623054.1"/>
</dbReference>
<dbReference type="Proteomes" id="UP000030762">
    <property type="component" value="Unassembled WGS sequence"/>
</dbReference>
<feature type="transmembrane region" description="Helical" evidence="1">
    <location>
        <begin position="124"/>
        <end position="150"/>
    </location>
</feature>
<dbReference type="AlphaFoldDB" id="T0QZW7"/>
<accession>T0QZW7</accession>
<dbReference type="InParanoid" id="T0QZW7"/>
<dbReference type="VEuPathDB" id="FungiDB:SDRG_16832"/>
<feature type="transmembrane region" description="Helical" evidence="1">
    <location>
        <begin position="211"/>
        <end position="235"/>
    </location>
</feature>
<name>T0QZW7_SAPDV</name>
<evidence type="ECO:0000256" key="1">
    <source>
        <dbReference type="SAM" id="Phobius"/>
    </source>
</evidence>
<keyword evidence="1" id="KW-0472">Membrane</keyword>
<evidence type="ECO:0008006" key="4">
    <source>
        <dbReference type="Google" id="ProtNLM"/>
    </source>
</evidence>
<gene>
    <name evidence="2" type="ORF">SDRG_16832</name>
</gene>
<feature type="non-terminal residue" evidence="2">
    <location>
        <position position="567"/>
    </location>
</feature>
<feature type="transmembrane region" description="Helical" evidence="1">
    <location>
        <begin position="171"/>
        <end position="191"/>
    </location>
</feature>
<dbReference type="GeneID" id="19957559"/>
<evidence type="ECO:0000313" key="3">
    <source>
        <dbReference type="Proteomes" id="UP000030762"/>
    </source>
</evidence>
<dbReference type="OrthoDB" id="86981at2759"/>
<reference evidence="2 3" key="1">
    <citation type="submission" date="2012-04" db="EMBL/GenBank/DDBJ databases">
        <title>The Genome Sequence of Saprolegnia declina VS20.</title>
        <authorList>
            <consortium name="The Broad Institute Genome Sequencing Platform"/>
            <person name="Russ C."/>
            <person name="Nusbaum C."/>
            <person name="Tyler B."/>
            <person name="van West P."/>
            <person name="Dieguez-Uribeondo J."/>
            <person name="de Bruijn I."/>
            <person name="Tripathy S."/>
            <person name="Jiang R."/>
            <person name="Young S.K."/>
            <person name="Zeng Q."/>
            <person name="Gargeya S."/>
            <person name="Fitzgerald M."/>
            <person name="Haas B."/>
            <person name="Abouelleil A."/>
            <person name="Alvarado L."/>
            <person name="Arachchi H.M."/>
            <person name="Berlin A."/>
            <person name="Chapman S.B."/>
            <person name="Goldberg J."/>
            <person name="Griggs A."/>
            <person name="Gujja S."/>
            <person name="Hansen M."/>
            <person name="Howarth C."/>
            <person name="Imamovic A."/>
            <person name="Larimer J."/>
            <person name="McCowen C."/>
            <person name="Montmayeur A."/>
            <person name="Murphy C."/>
            <person name="Neiman D."/>
            <person name="Pearson M."/>
            <person name="Priest M."/>
            <person name="Roberts A."/>
            <person name="Saif S."/>
            <person name="Shea T."/>
            <person name="Sisk P."/>
            <person name="Sykes S."/>
            <person name="Wortman J."/>
            <person name="Nusbaum C."/>
            <person name="Birren B."/>
        </authorList>
    </citation>
    <scope>NUCLEOTIDE SEQUENCE [LARGE SCALE GENOMIC DNA]</scope>
    <source>
        <strain evidence="2 3">VS20</strain>
    </source>
</reference>
<organism evidence="2 3">
    <name type="scientific">Saprolegnia diclina (strain VS20)</name>
    <dbReference type="NCBI Taxonomy" id="1156394"/>
    <lineage>
        <taxon>Eukaryota</taxon>
        <taxon>Sar</taxon>
        <taxon>Stramenopiles</taxon>
        <taxon>Oomycota</taxon>
        <taxon>Saprolegniomycetes</taxon>
        <taxon>Saprolegniales</taxon>
        <taxon>Saprolegniaceae</taxon>
        <taxon>Saprolegnia</taxon>
    </lineage>
</organism>
<proteinExistence type="predicted"/>